<evidence type="ECO:0000259" key="5">
    <source>
        <dbReference type="Pfam" id="PF07859"/>
    </source>
</evidence>
<keyword evidence="2 6" id="KW-0378">Hydrolase</keyword>
<dbReference type="PANTHER" id="PTHR48081">
    <property type="entry name" value="AB HYDROLASE SUPERFAMILY PROTEIN C4A8.06C"/>
    <property type="match status" value="1"/>
</dbReference>
<dbReference type="PROSITE" id="PS01174">
    <property type="entry name" value="LIPASE_GDXG_SER"/>
    <property type="match status" value="1"/>
</dbReference>
<name>A0AAD7FF06_9AGAR</name>
<sequence length="363" mass="39944">MALPSKPKYGELSWTSFSGLVAALLPLPIVLLWKALTHLFSRTPKSLRRRLGDHALLYIASNSNLQQMKYLLGTTSGTYERWSKAARASMEVDELGGDAKLLWIGPKSLDRVILVLHGGGYLLPAPDYIFAFYRYIQVELEKRDMPVGIALLQYSLAPFATFPTPLNQLRLATEFLLASGVSCDRLQLSGDSAGGNLAFQFVSHILHPSSTLPEIKIPAPIRGICAISPWVSMSADSPSWMENDGKDTLLRKSSAEWGRIVRNGFPEEHDSFAEPGKAPSFWFQGIGEVVGNILITAGEDEGLRDDIVGFAEELKRHAHSGAVELVVQEGGLHEDPFLDFFAGEKRVGSLTTRIVDWFAVGFT</sequence>
<keyword evidence="4" id="KW-0472">Membrane</keyword>
<evidence type="ECO:0000256" key="2">
    <source>
        <dbReference type="ARBA" id="ARBA00022801"/>
    </source>
</evidence>
<dbReference type="InterPro" id="IPR013094">
    <property type="entry name" value="AB_hydrolase_3"/>
</dbReference>
<dbReference type="AlphaFoldDB" id="A0AAD7FF06"/>
<comment type="caution">
    <text evidence="6">The sequence shown here is derived from an EMBL/GenBank/DDBJ whole genome shotgun (WGS) entry which is preliminary data.</text>
</comment>
<evidence type="ECO:0000256" key="3">
    <source>
        <dbReference type="PROSITE-ProRule" id="PRU10038"/>
    </source>
</evidence>
<keyword evidence="4" id="KW-0812">Transmembrane</keyword>
<dbReference type="Gene3D" id="3.40.50.1820">
    <property type="entry name" value="alpha/beta hydrolase"/>
    <property type="match status" value="1"/>
</dbReference>
<evidence type="ECO:0000256" key="1">
    <source>
        <dbReference type="ARBA" id="ARBA00010515"/>
    </source>
</evidence>
<dbReference type="GO" id="GO:0016787">
    <property type="term" value="F:hydrolase activity"/>
    <property type="evidence" value="ECO:0007669"/>
    <property type="project" value="UniProtKB-KW"/>
</dbReference>
<evidence type="ECO:0000313" key="7">
    <source>
        <dbReference type="Proteomes" id="UP001221142"/>
    </source>
</evidence>
<dbReference type="SUPFAM" id="SSF53474">
    <property type="entry name" value="alpha/beta-Hydrolases"/>
    <property type="match status" value="1"/>
</dbReference>
<protein>
    <submittedName>
        <fullName evidence="6">Alpha/Beta hydrolase protein</fullName>
    </submittedName>
</protein>
<evidence type="ECO:0000313" key="6">
    <source>
        <dbReference type="EMBL" id="KAJ7620102.1"/>
    </source>
</evidence>
<dbReference type="EMBL" id="JARKIF010000017">
    <property type="protein sequence ID" value="KAJ7620102.1"/>
    <property type="molecule type" value="Genomic_DNA"/>
</dbReference>
<feature type="domain" description="Alpha/beta hydrolase fold-3" evidence="5">
    <location>
        <begin position="113"/>
        <end position="334"/>
    </location>
</feature>
<dbReference type="InterPro" id="IPR033140">
    <property type="entry name" value="Lipase_GDXG_put_SER_AS"/>
</dbReference>
<dbReference type="Pfam" id="PF07859">
    <property type="entry name" value="Abhydrolase_3"/>
    <property type="match status" value="1"/>
</dbReference>
<comment type="similarity">
    <text evidence="1">Belongs to the 'GDXG' lipolytic enzyme family.</text>
</comment>
<proteinExistence type="inferred from homology"/>
<feature type="active site" evidence="3">
    <location>
        <position position="192"/>
    </location>
</feature>
<feature type="transmembrane region" description="Helical" evidence="4">
    <location>
        <begin position="20"/>
        <end position="40"/>
    </location>
</feature>
<keyword evidence="4" id="KW-1133">Transmembrane helix</keyword>
<evidence type="ECO:0000256" key="4">
    <source>
        <dbReference type="SAM" id="Phobius"/>
    </source>
</evidence>
<organism evidence="6 7">
    <name type="scientific">Roridomyces roridus</name>
    <dbReference type="NCBI Taxonomy" id="1738132"/>
    <lineage>
        <taxon>Eukaryota</taxon>
        <taxon>Fungi</taxon>
        <taxon>Dikarya</taxon>
        <taxon>Basidiomycota</taxon>
        <taxon>Agaricomycotina</taxon>
        <taxon>Agaricomycetes</taxon>
        <taxon>Agaricomycetidae</taxon>
        <taxon>Agaricales</taxon>
        <taxon>Marasmiineae</taxon>
        <taxon>Mycenaceae</taxon>
        <taxon>Roridomyces</taxon>
    </lineage>
</organism>
<dbReference type="Proteomes" id="UP001221142">
    <property type="component" value="Unassembled WGS sequence"/>
</dbReference>
<reference evidence="6" key="1">
    <citation type="submission" date="2023-03" db="EMBL/GenBank/DDBJ databases">
        <title>Massive genome expansion in bonnet fungi (Mycena s.s.) driven by repeated elements and novel gene families across ecological guilds.</title>
        <authorList>
            <consortium name="Lawrence Berkeley National Laboratory"/>
            <person name="Harder C.B."/>
            <person name="Miyauchi S."/>
            <person name="Viragh M."/>
            <person name="Kuo A."/>
            <person name="Thoen E."/>
            <person name="Andreopoulos B."/>
            <person name="Lu D."/>
            <person name="Skrede I."/>
            <person name="Drula E."/>
            <person name="Henrissat B."/>
            <person name="Morin E."/>
            <person name="Kohler A."/>
            <person name="Barry K."/>
            <person name="LaButti K."/>
            <person name="Morin E."/>
            <person name="Salamov A."/>
            <person name="Lipzen A."/>
            <person name="Mereny Z."/>
            <person name="Hegedus B."/>
            <person name="Baldrian P."/>
            <person name="Stursova M."/>
            <person name="Weitz H."/>
            <person name="Taylor A."/>
            <person name="Grigoriev I.V."/>
            <person name="Nagy L.G."/>
            <person name="Martin F."/>
            <person name="Kauserud H."/>
        </authorList>
    </citation>
    <scope>NUCLEOTIDE SEQUENCE</scope>
    <source>
        <strain evidence="6">9284</strain>
    </source>
</reference>
<gene>
    <name evidence="6" type="ORF">FB45DRAFT_1062489</name>
</gene>
<dbReference type="PANTHER" id="PTHR48081:SF31">
    <property type="entry name" value="STERYL ACETYL HYDROLASE MUG81-RELATED"/>
    <property type="match status" value="1"/>
</dbReference>
<dbReference type="InterPro" id="IPR029058">
    <property type="entry name" value="AB_hydrolase_fold"/>
</dbReference>
<accession>A0AAD7FF06</accession>
<keyword evidence="7" id="KW-1185">Reference proteome</keyword>
<dbReference type="InterPro" id="IPR050300">
    <property type="entry name" value="GDXG_lipolytic_enzyme"/>
</dbReference>